<comment type="subunit">
    <text evidence="10">Component of nuclear RNase P and RNase MRP ribonucleoproteins. RNase P consists of a catalytic RNA moiety and 10 different protein chains; POP1, POP4, POP5, POP7, RPP14, RPP21, RPP25, RPP30, RPP38 and RPP40. Within the RNase P complex, POP1, POP7 and RPP25 form the 'finger' subcomplex, POP5, RPP14, RPP40 and homodimeric RPP30 form the 'palm' subcomplex, and RPP21, POP4 and RPP38 form the 'wrist' subcomplex. All subunits of the RNase P complex interact with the catalytic RNA. Several subunits of RNase P are also part of the RNase MRP complex. RNase MRP consists of a catalytic RNA moiety and about 8 protein subunits; POP1, POP7, RPP25, RPP30, RPP38, RPP40 and possibly also POP4 and POP5.</text>
</comment>
<dbReference type="InterPro" id="IPR023538">
    <property type="entry name" value="RNP1"/>
</dbReference>
<dbReference type="SMART" id="SM00538">
    <property type="entry name" value="POP4"/>
    <property type="match status" value="1"/>
</dbReference>
<keyword evidence="7" id="KW-0540">Nuclease</keyword>
<evidence type="ECO:0000256" key="11">
    <source>
        <dbReference type="SAM" id="MobiDB-lite"/>
    </source>
</evidence>
<evidence type="ECO:0000313" key="13">
    <source>
        <dbReference type="WBParaSite" id="Csp11.Scaffold630.g18633.t1"/>
    </source>
</evidence>
<protein>
    <recommendedName>
        <fullName evidence="4">Ribonuclease P protein subunit p29</fullName>
    </recommendedName>
</protein>
<accession>A0A1I7URJ2</accession>
<proteinExistence type="inferred from homology"/>
<evidence type="ECO:0000256" key="4">
    <source>
        <dbReference type="ARBA" id="ARBA00016225"/>
    </source>
</evidence>
<evidence type="ECO:0000256" key="2">
    <source>
        <dbReference type="ARBA" id="ARBA00004123"/>
    </source>
</evidence>
<dbReference type="WBParaSite" id="Csp11.Scaffold630.g18633.t1">
    <property type="protein sequence ID" value="Csp11.Scaffold630.g18633.t1"/>
    <property type="gene ID" value="Csp11.Scaffold630.g18633"/>
</dbReference>
<feature type="compositionally biased region" description="Low complexity" evidence="11">
    <location>
        <begin position="12"/>
        <end position="21"/>
    </location>
</feature>
<comment type="similarity">
    <text evidence="3">Belongs to the eukaryotic/archaeal RNase P protein component 1 family.</text>
</comment>
<dbReference type="InterPro" id="IPR036980">
    <property type="entry name" value="RNase_P/MRP_Rpp29_sf"/>
</dbReference>
<keyword evidence="6" id="KW-0819">tRNA processing</keyword>
<dbReference type="STRING" id="1561998.A0A1I7URJ2"/>
<dbReference type="GO" id="GO:0016787">
    <property type="term" value="F:hydrolase activity"/>
    <property type="evidence" value="ECO:0007669"/>
    <property type="project" value="UniProtKB-KW"/>
</dbReference>
<evidence type="ECO:0000313" key="12">
    <source>
        <dbReference type="Proteomes" id="UP000095282"/>
    </source>
</evidence>
<dbReference type="InterPro" id="IPR016848">
    <property type="entry name" value="RNase_P/MRP_Rpp29-subunit"/>
</dbReference>
<dbReference type="InterPro" id="IPR002730">
    <property type="entry name" value="Rpp29/RNP1"/>
</dbReference>
<evidence type="ECO:0000256" key="9">
    <source>
        <dbReference type="ARBA" id="ARBA00022801"/>
    </source>
</evidence>
<dbReference type="eggNOG" id="KOG4046">
    <property type="taxonomic scope" value="Eukaryota"/>
</dbReference>
<comment type="subcellular location">
    <subcellularLocation>
        <location evidence="2">Nucleus</location>
    </subcellularLocation>
</comment>
<evidence type="ECO:0000256" key="3">
    <source>
        <dbReference type="ARBA" id="ARBA00006181"/>
    </source>
</evidence>
<evidence type="ECO:0000256" key="10">
    <source>
        <dbReference type="ARBA" id="ARBA00046486"/>
    </source>
</evidence>
<dbReference type="InterPro" id="IPR023534">
    <property type="entry name" value="Rof/RNase_P-like"/>
</dbReference>
<evidence type="ECO:0000256" key="7">
    <source>
        <dbReference type="ARBA" id="ARBA00022722"/>
    </source>
</evidence>
<dbReference type="GO" id="GO:0000172">
    <property type="term" value="C:ribonuclease MRP complex"/>
    <property type="evidence" value="ECO:0007669"/>
    <property type="project" value="InterPro"/>
</dbReference>
<evidence type="ECO:0000256" key="5">
    <source>
        <dbReference type="ARBA" id="ARBA00022490"/>
    </source>
</evidence>
<comment type="function">
    <text evidence="1">Component of ribonuclease P, a ribonucleoprotein complex that generates mature tRNA molecules by cleaving their 5'-ends.</text>
</comment>
<dbReference type="GO" id="GO:0005634">
    <property type="term" value="C:nucleus"/>
    <property type="evidence" value="ECO:0007669"/>
    <property type="project" value="UniProtKB-SubCell"/>
</dbReference>
<keyword evidence="5" id="KW-0963">Cytoplasm</keyword>
<dbReference type="FunFam" id="2.30.30.210:FF:000006">
    <property type="entry name" value="Ribonuclease P protein subunit p29"/>
    <property type="match status" value="1"/>
</dbReference>
<dbReference type="GO" id="GO:0030677">
    <property type="term" value="C:ribonuclease P complex"/>
    <property type="evidence" value="ECO:0007669"/>
    <property type="project" value="InterPro"/>
</dbReference>
<dbReference type="GO" id="GO:0006364">
    <property type="term" value="P:rRNA processing"/>
    <property type="evidence" value="ECO:0007669"/>
    <property type="project" value="TreeGrafter"/>
</dbReference>
<organism evidence="12 13">
    <name type="scientific">Caenorhabditis tropicalis</name>
    <dbReference type="NCBI Taxonomy" id="1561998"/>
    <lineage>
        <taxon>Eukaryota</taxon>
        <taxon>Metazoa</taxon>
        <taxon>Ecdysozoa</taxon>
        <taxon>Nematoda</taxon>
        <taxon>Chromadorea</taxon>
        <taxon>Rhabditida</taxon>
        <taxon>Rhabditina</taxon>
        <taxon>Rhabditomorpha</taxon>
        <taxon>Rhabditoidea</taxon>
        <taxon>Rhabditidae</taxon>
        <taxon>Peloderinae</taxon>
        <taxon>Caenorhabditis</taxon>
    </lineage>
</organism>
<dbReference type="PANTHER" id="PTHR13348">
    <property type="entry name" value="RIBONUCLEASE P SUBUNIT P29"/>
    <property type="match status" value="1"/>
</dbReference>
<dbReference type="GO" id="GO:0004519">
    <property type="term" value="F:endonuclease activity"/>
    <property type="evidence" value="ECO:0007669"/>
    <property type="project" value="UniProtKB-KW"/>
</dbReference>
<dbReference type="AlphaFoldDB" id="A0A1I7URJ2"/>
<dbReference type="GO" id="GO:0001682">
    <property type="term" value="P:tRNA 5'-leader removal"/>
    <property type="evidence" value="ECO:0007669"/>
    <property type="project" value="InterPro"/>
</dbReference>
<keyword evidence="9" id="KW-0378">Hydrolase</keyword>
<dbReference type="Proteomes" id="UP000095282">
    <property type="component" value="Unplaced"/>
</dbReference>
<keyword evidence="12" id="KW-1185">Reference proteome</keyword>
<feature type="region of interest" description="Disordered" evidence="11">
    <location>
        <begin position="1"/>
        <end position="28"/>
    </location>
</feature>
<reference evidence="13" key="1">
    <citation type="submission" date="2016-11" db="UniProtKB">
        <authorList>
            <consortium name="WormBaseParasite"/>
        </authorList>
    </citation>
    <scope>IDENTIFICATION</scope>
</reference>
<dbReference type="Gene3D" id="2.30.30.210">
    <property type="entry name" value="Ribonuclease P/MRP, subunit p29"/>
    <property type="match status" value="1"/>
</dbReference>
<dbReference type="GO" id="GO:0033204">
    <property type="term" value="F:ribonuclease P RNA binding"/>
    <property type="evidence" value="ECO:0007669"/>
    <property type="project" value="InterPro"/>
</dbReference>
<evidence type="ECO:0000256" key="1">
    <source>
        <dbReference type="ARBA" id="ARBA00002435"/>
    </source>
</evidence>
<sequence length="204" mass="23519">MGKKKEEILIGESSSSSESTSNRQGDRLGVIHLDEKMTTKFKRKASKTEKTNMIRGRLTKEDKKAFKFADIVPMNTDWQKYYRERLQTHFAHSKIEKTILKADYHGALLTVWLAENSTQIGISGIVVLETRHTFQMVTQEDRFVVIPKKGSVFRFILGDRLFSLFGDGMRTRPAWRGKKPRVKRVIPTFIRGTLQMVPTAKNEN</sequence>
<keyword evidence="8" id="KW-0255">Endonuclease</keyword>
<dbReference type="Pfam" id="PF01868">
    <property type="entry name" value="RNase_P-MRP_p29"/>
    <property type="match status" value="1"/>
</dbReference>
<dbReference type="SUPFAM" id="SSF101744">
    <property type="entry name" value="Rof/RNase P subunit-like"/>
    <property type="match status" value="1"/>
</dbReference>
<evidence type="ECO:0000256" key="6">
    <source>
        <dbReference type="ARBA" id="ARBA00022694"/>
    </source>
</evidence>
<dbReference type="HAMAP" id="MF_00754">
    <property type="entry name" value="RNase_P_1"/>
    <property type="match status" value="1"/>
</dbReference>
<name>A0A1I7URJ2_9PELO</name>
<evidence type="ECO:0000256" key="8">
    <source>
        <dbReference type="ARBA" id="ARBA00022759"/>
    </source>
</evidence>
<dbReference type="PANTHER" id="PTHR13348:SF0">
    <property type="entry name" value="RIBONUCLEASE P PROTEIN SUBUNIT P29"/>
    <property type="match status" value="1"/>
</dbReference>